<organism evidence="5 7">
    <name type="scientific">Ralstonia pickettii</name>
    <name type="common">Burkholderia pickettii</name>
    <dbReference type="NCBI Taxonomy" id="329"/>
    <lineage>
        <taxon>Bacteria</taxon>
        <taxon>Pseudomonadati</taxon>
        <taxon>Pseudomonadota</taxon>
        <taxon>Betaproteobacteria</taxon>
        <taxon>Burkholderiales</taxon>
        <taxon>Burkholderiaceae</taxon>
        <taxon>Ralstonia</taxon>
    </lineage>
</organism>
<comment type="similarity">
    <text evidence="1">Belongs to the protein kinase superfamily. ADCK protein kinase family.</text>
</comment>
<reference evidence="4 6" key="2">
    <citation type="submission" date="2023-07" db="EMBL/GenBank/DDBJ databases">
        <authorList>
            <person name="Peeters C."/>
        </authorList>
    </citation>
    <scope>NUCLEOTIDE SEQUENCE [LARGE SCALE GENOMIC DNA]</scope>
    <source>
        <strain evidence="4 6">R-38712</strain>
    </source>
</reference>
<feature type="domain" description="ABC1 atypical kinase-like" evidence="3">
    <location>
        <begin position="102"/>
        <end position="338"/>
    </location>
</feature>
<dbReference type="Proteomes" id="UP001189303">
    <property type="component" value="Unassembled WGS sequence"/>
</dbReference>
<dbReference type="RefSeq" id="WP_004635187.1">
    <property type="nucleotide sequence ID" value="NZ_CABKQE010000004.1"/>
</dbReference>
<comment type="caution">
    <text evidence="5">The sequence shown here is derived from an EMBL/GenBank/DDBJ whole genome shotgun (WGS) entry which is preliminary data.</text>
</comment>
<name>A0A1C0XD00_RALPI</name>
<dbReference type="OMA" id="WGRGRDW"/>
<sequence>MGVITHANPEPAVRERVPAELPRLLYILRALAGAGWAHYVERLRIGRDALEASVEAVQATDQDAKRLRATLEGLGPAFVKFGQLLSLRRDMLPEVYIEELQRLQDDVAVFPGEQAREIVERELGKSVHALFTSFDETPLAAASIGQVHTAQLIDGTSVVVKVQRPGIEPIIHADVRIMRFLARQLERYVPESRRFGPGDLVEEFARLINEELDYQVEARNGDLLRENLQDDKHVFVPRIFWEQTSRRVLTMERSFGKKLTHIPSSEQESRRRVAQALMASFLKQVFEDGFFHGDPHPGNVFLLEDGRLCFHDFGIMGRLSAYDQEALAQLILAVSSGEVSWMVDAYFEMGVATEGVDREAFTRDASQALDAYYEAAGKGYSFGEIVRQFALLSQRHRIKLPRQFLLVSKAFMLVESQALTLAPDFNALASLREYAPHLLGRKLLQGANVQTEFSRGFRTLRALHHAAALLPDILNRTVEALSSGKATLHIKHDQLQGLEAHIDRASNRLSLSLIIASVVIGSSIVMAFHSGPHYAGIPVLGLLGFVVASVMGLAWAVAILRSGKF</sequence>
<evidence type="ECO:0000256" key="2">
    <source>
        <dbReference type="SAM" id="Phobius"/>
    </source>
</evidence>
<keyword evidence="2" id="KW-0812">Transmembrane</keyword>
<keyword evidence="4" id="KW-0808">Transferase</keyword>
<evidence type="ECO:0000313" key="7">
    <source>
        <dbReference type="Proteomes" id="UP001199322"/>
    </source>
</evidence>
<dbReference type="SUPFAM" id="SSF56112">
    <property type="entry name" value="Protein kinase-like (PK-like)"/>
    <property type="match status" value="1"/>
</dbReference>
<dbReference type="Pfam" id="PF03109">
    <property type="entry name" value="ABC1"/>
    <property type="match status" value="1"/>
</dbReference>
<keyword evidence="2" id="KW-0472">Membrane</keyword>
<proteinExistence type="inferred from homology"/>
<keyword evidence="2" id="KW-1133">Transmembrane helix</keyword>
<dbReference type="EMBL" id="QGBI01000019">
    <property type="protein sequence ID" value="MBX3891952.1"/>
    <property type="molecule type" value="Genomic_DNA"/>
</dbReference>
<dbReference type="CDD" id="cd05121">
    <property type="entry name" value="ABC1_ADCK3-like"/>
    <property type="match status" value="1"/>
</dbReference>
<protein>
    <submittedName>
        <fullName evidence="5">AarF/ABC1/UbiB kinase family protein</fullName>
    </submittedName>
</protein>
<dbReference type="GeneID" id="61391064"/>
<evidence type="ECO:0000313" key="6">
    <source>
        <dbReference type="Proteomes" id="UP001189303"/>
    </source>
</evidence>
<evidence type="ECO:0000313" key="4">
    <source>
        <dbReference type="EMBL" id="CAJ0726429.1"/>
    </source>
</evidence>
<dbReference type="GO" id="GO:0016301">
    <property type="term" value="F:kinase activity"/>
    <property type="evidence" value="ECO:0007669"/>
    <property type="project" value="UniProtKB-KW"/>
</dbReference>
<reference evidence="5" key="1">
    <citation type="submission" date="2018-06" db="EMBL/GenBank/DDBJ databases">
        <authorList>
            <person name="O'Rourke A."/>
        </authorList>
    </citation>
    <scope>NUCLEOTIDE SEQUENCE</scope>
    <source>
        <strain evidence="5">132550021-3</strain>
    </source>
</reference>
<dbReference type="Proteomes" id="UP001199322">
    <property type="component" value="Unassembled WGS sequence"/>
</dbReference>
<evidence type="ECO:0000259" key="3">
    <source>
        <dbReference type="Pfam" id="PF03109"/>
    </source>
</evidence>
<accession>A0A1C0XD00</accession>
<dbReference type="InterPro" id="IPR004147">
    <property type="entry name" value="ABC1_dom"/>
</dbReference>
<dbReference type="InterPro" id="IPR011009">
    <property type="entry name" value="Kinase-like_dom_sf"/>
</dbReference>
<dbReference type="EMBL" id="CATWFT010000009">
    <property type="protein sequence ID" value="CAJ0726429.1"/>
    <property type="molecule type" value="Genomic_DNA"/>
</dbReference>
<dbReference type="PANTHER" id="PTHR10566:SF113">
    <property type="entry name" value="PROTEIN ACTIVITY OF BC1 COMPLEX KINASE 7, CHLOROPLASTIC"/>
    <property type="match status" value="1"/>
</dbReference>
<dbReference type="InterPro" id="IPR050154">
    <property type="entry name" value="UbiB_kinase"/>
</dbReference>
<gene>
    <name evidence="4" type="primary">ubiB_1</name>
    <name evidence="5" type="ORF">DEE74_18980</name>
    <name evidence="4" type="ORF">R38712_03045</name>
</gene>
<keyword evidence="6" id="KW-1185">Reference proteome</keyword>
<feature type="transmembrane region" description="Helical" evidence="2">
    <location>
        <begin position="509"/>
        <end position="529"/>
    </location>
</feature>
<feature type="transmembrane region" description="Helical" evidence="2">
    <location>
        <begin position="535"/>
        <end position="560"/>
    </location>
</feature>
<dbReference type="PANTHER" id="PTHR10566">
    <property type="entry name" value="CHAPERONE-ACTIVITY OF BC1 COMPLEX CABC1 -RELATED"/>
    <property type="match status" value="1"/>
</dbReference>
<dbReference type="AlphaFoldDB" id="A0A1C0XD00"/>
<evidence type="ECO:0000313" key="5">
    <source>
        <dbReference type="EMBL" id="MBX3891952.1"/>
    </source>
</evidence>
<keyword evidence="5" id="KW-0418">Kinase</keyword>
<evidence type="ECO:0000256" key="1">
    <source>
        <dbReference type="ARBA" id="ARBA00009670"/>
    </source>
</evidence>